<dbReference type="PANTHER" id="PTHR43827:SF14">
    <property type="entry name" value="NADP-DEPENDENT OXIDOREDUCTASE DOMAIN-CONTAINING PROTEIN"/>
    <property type="match status" value="1"/>
</dbReference>
<evidence type="ECO:0000313" key="8">
    <source>
        <dbReference type="EMBL" id="KAI1705432.1"/>
    </source>
</evidence>
<dbReference type="AlphaFoldDB" id="A0AAD4MU64"/>
<dbReference type="InterPro" id="IPR018170">
    <property type="entry name" value="Aldo/ket_reductase_CS"/>
</dbReference>
<feature type="domain" description="NADP-dependent oxidoreductase" evidence="7">
    <location>
        <begin position="16"/>
        <end position="290"/>
    </location>
</feature>
<dbReference type="GO" id="GO:0016491">
    <property type="term" value="F:oxidoreductase activity"/>
    <property type="evidence" value="ECO:0007669"/>
    <property type="project" value="UniProtKB-KW"/>
</dbReference>
<comment type="similarity">
    <text evidence="1">Belongs to the aldo/keto reductase family.</text>
</comment>
<dbReference type="Pfam" id="PF00248">
    <property type="entry name" value="Aldo_ket_red"/>
    <property type="match status" value="1"/>
</dbReference>
<comment type="caution">
    <text evidence="8">The sequence shown here is derived from an EMBL/GenBank/DDBJ whole genome shotgun (WGS) entry which is preliminary data.</text>
</comment>
<reference evidence="8" key="1">
    <citation type="submission" date="2022-01" db="EMBL/GenBank/DDBJ databases">
        <title>Genome Sequence Resource for Two Populations of Ditylenchus destructor, the Migratory Endoparasitic Phytonematode.</title>
        <authorList>
            <person name="Zhang H."/>
            <person name="Lin R."/>
            <person name="Xie B."/>
        </authorList>
    </citation>
    <scope>NUCLEOTIDE SEQUENCE</scope>
    <source>
        <strain evidence="8">BazhouSP</strain>
    </source>
</reference>
<evidence type="ECO:0000259" key="7">
    <source>
        <dbReference type="Pfam" id="PF00248"/>
    </source>
</evidence>
<dbReference type="PROSITE" id="PS00063">
    <property type="entry name" value="ALDOKETO_REDUCTASE_3"/>
    <property type="match status" value="1"/>
</dbReference>
<sequence>MAQSVRLNSGYDMPILGLGTWLSQPGEVESVLNTALSYGYRLLDCAYEYENQREIGAALKKVFAEGKIKREGVFITSKVWNTFHSYELARRNVDLILEEFGIDYVDLCLIHWPTGYQEGGDLFPKQDGKILNSDVDYLETWKALESKVREGKIRSIGLSNFNAKQIQRVIDNCEIRPANLQIELHPYLQNKGLVSYCKSQSITVTAYCPLGNPTMSFRKPDDPNILHDGTISRIAKDHNKTNAQVVLKALVQMGVVPIPKSANEKRIKENFDIWDFNLSEDELKQIEQLDRGLRFLDTSKRDGDHPHFPWK</sequence>
<evidence type="ECO:0000256" key="5">
    <source>
        <dbReference type="PIRSR" id="PIRSR000097-2"/>
    </source>
</evidence>
<dbReference type="PROSITE" id="PS00798">
    <property type="entry name" value="ALDOKETO_REDUCTASE_1"/>
    <property type="match status" value="1"/>
</dbReference>
<accession>A0AAD4MU64</accession>
<evidence type="ECO:0000256" key="2">
    <source>
        <dbReference type="ARBA" id="ARBA00022857"/>
    </source>
</evidence>
<dbReference type="InterPro" id="IPR036812">
    <property type="entry name" value="NAD(P)_OxRdtase_dom_sf"/>
</dbReference>
<keyword evidence="3" id="KW-0560">Oxidoreductase</keyword>
<feature type="binding site" evidence="5">
    <location>
        <position position="111"/>
    </location>
    <ligand>
        <name>substrate</name>
    </ligand>
</feature>
<gene>
    <name evidence="8" type="ORF">DdX_13570</name>
</gene>
<protein>
    <submittedName>
        <fullName evidence="8">Aldo/keto reductase family domain-containing protein</fullName>
    </submittedName>
</protein>
<dbReference type="PRINTS" id="PR00069">
    <property type="entry name" value="ALDKETRDTASE"/>
</dbReference>
<evidence type="ECO:0000256" key="1">
    <source>
        <dbReference type="ARBA" id="ARBA00007905"/>
    </source>
</evidence>
<evidence type="ECO:0000313" key="9">
    <source>
        <dbReference type="Proteomes" id="UP001201812"/>
    </source>
</evidence>
<dbReference type="InterPro" id="IPR020471">
    <property type="entry name" value="AKR"/>
</dbReference>
<dbReference type="PROSITE" id="PS00062">
    <property type="entry name" value="ALDOKETO_REDUCTASE_2"/>
    <property type="match status" value="1"/>
</dbReference>
<dbReference type="PANTHER" id="PTHR43827">
    <property type="entry name" value="2,5-DIKETO-D-GLUCONIC ACID REDUCTASE"/>
    <property type="match status" value="1"/>
</dbReference>
<dbReference type="Gene3D" id="3.20.20.100">
    <property type="entry name" value="NADP-dependent oxidoreductase domain"/>
    <property type="match status" value="1"/>
</dbReference>
<feature type="active site" description="Proton donor" evidence="4">
    <location>
        <position position="49"/>
    </location>
</feature>
<dbReference type="EMBL" id="JAKKPZ010000056">
    <property type="protein sequence ID" value="KAI1705432.1"/>
    <property type="molecule type" value="Genomic_DNA"/>
</dbReference>
<evidence type="ECO:0000256" key="6">
    <source>
        <dbReference type="PIRSR" id="PIRSR000097-3"/>
    </source>
</evidence>
<name>A0AAD4MU64_9BILA</name>
<dbReference type="SUPFAM" id="SSF51430">
    <property type="entry name" value="NAD(P)-linked oxidoreductase"/>
    <property type="match status" value="1"/>
</dbReference>
<dbReference type="Proteomes" id="UP001201812">
    <property type="component" value="Unassembled WGS sequence"/>
</dbReference>
<evidence type="ECO:0000256" key="4">
    <source>
        <dbReference type="PIRSR" id="PIRSR000097-1"/>
    </source>
</evidence>
<dbReference type="InterPro" id="IPR023210">
    <property type="entry name" value="NADP_OxRdtase_dom"/>
</dbReference>
<organism evidence="8 9">
    <name type="scientific">Ditylenchus destructor</name>
    <dbReference type="NCBI Taxonomy" id="166010"/>
    <lineage>
        <taxon>Eukaryota</taxon>
        <taxon>Metazoa</taxon>
        <taxon>Ecdysozoa</taxon>
        <taxon>Nematoda</taxon>
        <taxon>Chromadorea</taxon>
        <taxon>Rhabditida</taxon>
        <taxon>Tylenchina</taxon>
        <taxon>Tylenchomorpha</taxon>
        <taxon>Sphaerularioidea</taxon>
        <taxon>Anguinidae</taxon>
        <taxon>Anguininae</taxon>
        <taxon>Ditylenchus</taxon>
    </lineage>
</organism>
<feature type="site" description="Lowers pKa of active site Tyr" evidence="6">
    <location>
        <position position="78"/>
    </location>
</feature>
<keyword evidence="2" id="KW-0521">NADP</keyword>
<dbReference type="PIRSF" id="PIRSF000097">
    <property type="entry name" value="AKR"/>
    <property type="match status" value="1"/>
</dbReference>
<proteinExistence type="inferred from homology"/>
<keyword evidence="9" id="KW-1185">Reference proteome</keyword>
<evidence type="ECO:0000256" key="3">
    <source>
        <dbReference type="ARBA" id="ARBA00023002"/>
    </source>
</evidence>
<dbReference type="FunFam" id="3.20.20.100:FF:000006">
    <property type="entry name" value="Aldo-keto reductase family 1 member A1"/>
    <property type="match status" value="1"/>
</dbReference>